<accession>G2T0T5</accession>
<reference evidence="1 2" key="1">
    <citation type="journal article" date="2015" name="Genome Announc.">
        <title>Complete genome sequence of the human gut symbiont Roseburia hominis.</title>
        <authorList>
            <person name="Travis A.J."/>
            <person name="Kelly D."/>
            <person name="Flint H.J."/>
            <person name="Aminov R.I."/>
        </authorList>
    </citation>
    <scope>NUCLEOTIDE SEQUENCE [LARGE SCALE GENOMIC DNA]</scope>
    <source>
        <strain evidence="2">DSM 16839 / JCM 17582 / NCIMB 14029 / A2-183</strain>
    </source>
</reference>
<evidence type="ECO:0000313" key="1">
    <source>
        <dbReference type="EMBL" id="AEN95767.1"/>
    </source>
</evidence>
<dbReference type="AlphaFoldDB" id="G2T0T5"/>
<dbReference type="HOGENOM" id="CLU_3221513_0_0_9"/>
<organism evidence="1 2">
    <name type="scientific">Roseburia hominis (strain DSM 16839 / JCM 17582 / NCIMB 14029 / A2-183)</name>
    <dbReference type="NCBI Taxonomy" id="585394"/>
    <lineage>
        <taxon>Bacteria</taxon>
        <taxon>Bacillati</taxon>
        <taxon>Bacillota</taxon>
        <taxon>Clostridia</taxon>
        <taxon>Lachnospirales</taxon>
        <taxon>Lachnospiraceae</taxon>
        <taxon>Roseburia</taxon>
    </lineage>
</organism>
<gene>
    <name evidence="1" type="ordered locus">RHOM_03225</name>
</gene>
<evidence type="ECO:0000313" key="2">
    <source>
        <dbReference type="Proteomes" id="UP000008178"/>
    </source>
</evidence>
<sequence>MLLRAGERQGCGECRTAREAKPPERAQRMKMFIIEEKGMRVHGS</sequence>
<name>G2T0T5_ROSHA</name>
<proteinExistence type="predicted"/>
<dbReference type="KEGG" id="rho:RHOM_03225"/>
<dbReference type="Proteomes" id="UP000008178">
    <property type="component" value="Chromosome"/>
</dbReference>
<keyword evidence="2" id="KW-1185">Reference proteome</keyword>
<dbReference type="EMBL" id="CP003040">
    <property type="protein sequence ID" value="AEN95767.1"/>
    <property type="molecule type" value="Genomic_DNA"/>
</dbReference>
<protein>
    <submittedName>
        <fullName evidence="1">Uncharacterized protein</fullName>
    </submittedName>
</protein>